<gene>
    <name evidence="1" type="ORF">J3R73_003960</name>
</gene>
<accession>A0ABU0FHS9</accession>
<sequence>MAGSSLAFKLLFMVAALAAFVHIALGAFPQGPTFDEIESGAYQKP</sequence>
<evidence type="ECO:0008006" key="3">
    <source>
        <dbReference type="Google" id="ProtNLM"/>
    </source>
</evidence>
<proteinExistence type="predicted"/>
<comment type="caution">
    <text evidence="1">The sequence shown here is derived from an EMBL/GenBank/DDBJ whole genome shotgun (WGS) entry which is preliminary data.</text>
</comment>
<dbReference type="EMBL" id="JAUSVK010000001">
    <property type="protein sequence ID" value="MDQ0394168.1"/>
    <property type="molecule type" value="Genomic_DNA"/>
</dbReference>
<dbReference type="RefSeq" id="WP_307430699.1">
    <property type="nucleotide sequence ID" value="NZ_JAUSVK010000001.1"/>
</dbReference>
<evidence type="ECO:0000313" key="1">
    <source>
        <dbReference type="EMBL" id="MDQ0394168.1"/>
    </source>
</evidence>
<dbReference type="Proteomes" id="UP001237448">
    <property type="component" value="Unassembled WGS sequence"/>
</dbReference>
<organism evidence="1 2">
    <name type="scientific">Labrys monachus</name>
    <dbReference type="NCBI Taxonomy" id="217067"/>
    <lineage>
        <taxon>Bacteria</taxon>
        <taxon>Pseudomonadati</taxon>
        <taxon>Pseudomonadota</taxon>
        <taxon>Alphaproteobacteria</taxon>
        <taxon>Hyphomicrobiales</taxon>
        <taxon>Xanthobacteraceae</taxon>
        <taxon>Labrys</taxon>
    </lineage>
</organism>
<keyword evidence="2" id="KW-1185">Reference proteome</keyword>
<name>A0ABU0FHS9_9HYPH</name>
<reference evidence="1 2" key="1">
    <citation type="submission" date="2023-07" db="EMBL/GenBank/DDBJ databases">
        <title>Genomic Encyclopedia of Type Strains, Phase IV (KMG-IV): sequencing the most valuable type-strain genomes for metagenomic binning, comparative biology and taxonomic classification.</title>
        <authorList>
            <person name="Goeker M."/>
        </authorList>
    </citation>
    <scope>NUCLEOTIDE SEQUENCE [LARGE SCALE GENOMIC DNA]</scope>
    <source>
        <strain evidence="1 2">DSM 5896</strain>
    </source>
</reference>
<protein>
    <recommendedName>
        <fullName evidence="3">Energy transducer TonB</fullName>
    </recommendedName>
</protein>
<evidence type="ECO:0000313" key="2">
    <source>
        <dbReference type="Proteomes" id="UP001237448"/>
    </source>
</evidence>